<dbReference type="GO" id="GO:0046872">
    <property type="term" value="F:metal ion binding"/>
    <property type="evidence" value="ECO:0007669"/>
    <property type="project" value="UniProtKB-KW"/>
</dbReference>
<accession>A0A9Q4C4L2</accession>
<dbReference type="GO" id="GO:0005737">
    <property type="term" value="C:cytoplasm"/>
    <property type="evidence" value="ECO:0007669"/>
    <property type="project" value="TreeGrafter"/>
</dbReference>
<dbReference type="EMBL" id="RKLV01000011">
    <property type="protein sequence ID" value="MCX2819747.1"/>
    <property type="molecule type" value="Genomic_DNA"/>
</dbReference>
<dbReference type="AlphaFoldDB" id="A0A9Q4C4L2"/>
<proteinExistence type="inferred from homology"/>
<organism evidence="5 6">
    <name type="scientific">Halorutilus salinus</name>
    <dbReference type="NCBI Taxonomy" id="2487751"/>
    <lineage>
        <taxon>Archaea</taxon>
        <taxon>Methanobacteriati</taxon>
        <taxon>Methanobacteriota</taxon>
        <taxon>Stenosarchaea group</taxon>
        <taxon>Halobacteria</taxon>
        <taxon>Halorutilales</taxon>
        <taxon>Halorutilaceae</taxon>
        <taxon>Halorutilus</taxon>
    </lineage>
</organism>
<dbReference type="InterPro" id="IPR029052">
    <property type="entry name" value="Metallo-depent_PP-like"/>
</dbReference>
<gene>
    <name evidence="5" type="ORF">EGH25_10345</name>
</gene>
<dbReference type="NCBIfam" id="TIGR00040">
    <property type="entry name" value="yfcE"/>
    <property type="match status" value="1"/>
</dbReference>
<dbReference type="InterPro" id="IPR011152">
    <property type="entry name" value="Pesterase_MJ0912"/>
</dbReference>
<dbReference type="PROSITE" id="PS01269">
    <property type="entry name" value="UPF0025"/>
    <property type="match status" value="1"/>
</dbReference>
<protein>
    <recommendedName>
        <fullName evidence="3">Phosphoesterase</fullName>
        <ecNumber evidence="3">3.1.4.-</ecNumber>
    </recommendedName>
</protein>
<evidence type="ECO:0000256" key="1">
    <source>
        <dbReference type="ARBA" id="ARBA00022723"/>
    </source>
</evidence>
<sequence>MTVALISDVHANKPALGAVMDDLPDVNGYVHAGDAVGYNPYPQDCVDALRELGAVNVQGNHDRAVAGDASFGFHSTAGRAVEWTERHVNGETLDWLGALPQERETVFGDTRVKIVHGAPGAPDRYTYPRDFAPSLLRDEDVLVMGHTHVQGKEEYDKGVVVNPGGVGQPRDGDPRAAYALLDEETGEVELHRVEYPVEEVQDEIRRAGLPESLAERLEEGR</sequence>
<dbReference type="EC" id="3.1.4.-" evidence="3"/>
<comment type="cofactor">
    <cofactor evidence="3">
        <name>a divalent metal cation</name>
        <dbReference type="ChEBI" id="CHEBI:60240"/>
    </cofactor>
</comment>
<dbReference type="PIRSF" id="PIRSF000883">
    <property type="entry name" value="Pesterase_MJ0912"/>
    <property type="match status" value="1"/>
</dbReference>
<feature type="domain" description="Calcineurin-like phosphoesterase" evidence="4">
    <location>
        <begin position="1"/>
        <end position="185"/>
    </location>
</feature>
<keyword evidence="2" id="KW-0378">Hydrolase</keyword>
<dbReference type="RefSeq" id="WP_266088296.1">
    <property type="nucleotide sequence ID" value="NZ_RKLV01000011.1"/>
</dbReference>
<keyword evidence="1 3" id="KW-0479">Metal-binding</keyword>
<dbReference type="InterPro" id="IPR050126">
    <property type="entry name" value="Ap4A_hydrolase"/>
</dbReference>
<dbReference type="InterPro" id="IPR000979">
    <property type="entry name" value="Phosphodiesterase_MJ0936/Vps29"/>
</dbReference>
<comment type="similarity">
    <text evidence="3">Belongs to the metallophosphoesterase superfamily. YfcE family.</text>
</comment>
<dbReference type="Pfam" id="PF12850">
    <property type="entry name" value="Metallophos_2"/>
    <property type="match status" value="1"/>
</dbReference>
<name>A0A9Q4C4L2_9EURY</name>
<keyword evidence="6" id="KW-1185">Reference proteome</keyword>
<dbReference type="Gene3D" id="3.60.21.10">
    <property type="match status" value="1"/>
</dbReference>
<reference evidence="5" key="1">
    <citation type="submission" date="2022-09" db="EMBL/GenBank/DDBJ databases">
        <title>Haloadaptaus new haloarchaeum isolated from saline soil.</title>
        <authorList>
            <person name="Duran-Viseras A."/>
            <person name="Sanchez-Porro C."/>
            <person name="Ventosa A."/>
        </authorList>
    </citation>
    <scope>NUCLEOTIDE SEQUENCE</scope>
    <source>
        <strain evidence="5">F3-133</strain>
    </source>
</reference>
<dbReference type="PANTHER" id="PTHR42850:SF2">
    <property type="entry name" value="BLL5683 PROTEIN"/>
    <property type="match status" value="1"/>
</dbReference>
<comment type="caution">
    <text evidence="5">The sequence shown here is derived from an EMBL/GenBank/DDBJ whole genome shotgun (WGS) entry which is preliminary data.</text>
</comment>
<dbReference type="InterPro" id="IPR024654">
    <property type="entry name" value="Calcineurin-like_PHP_lpxH"/>
</dbReference>
<evidence type="ECO:0000313" key="5">
    <source>
        <dbReference type="EMBL" id="MCX2819747.1"/>
    </source>
</evidence>
<dbReference type="Proteomes" id="UP001149411">
    <property type="component" value="Unassembled WGS sequence"/>
</dbReference>
<dbReference type="InterPro" id="IPR020935">
    <property type="entry name" value="PdiEstase_YfcE_CS"/>
</dbReference>
<evidence type="ECO:0000256" key="3">
    <source>
        <dbReference type="RuleBase" id="RU362039"/>
    </source>
</evidence>
<evidence type="ECO:0000313" key="6">
    <source>
        <dbReference type="Proteomes" id="UP001149411"/>
    </source>
</evidence>
<dbReference type="PANTHER" id="PTHR42850">
    <property type="entry name" value="METALLOPHOSPHOESTERASE"/>
    <property type="match status" value="1"/>
</dbReference>
<evidence type="ECO:0000259" key="4">
    <source>
        <dbReference type="Pfam" id="PF12850"/>
    </source>
</evidence>
<dbReference type="GO" id="GO:0016791">
    <property type="term" value="F:phosphatase activity"/>
    <property type="evidence" value="ECO:0007669"/>
    <property type="project" value="TreeGrafter"/>
</dbReference>
<evidence type="ECO:0000256" key="2">
    <source>
        <dbReference type="ARBA" id="ARBA00022801"/>
    </source>
</evidence>
<dbReference type="SUPFAM" id="SSF56300">
    <property type="entry name" value="Metallo-dependent phosphatases"/>
    <property type="match status" value="1"/>
</dbReference>